<dbReference type="InterPro" id="IPR029060">
    <property type="entry name" value="PIN-like_dom_sf"/>
</dbReference>
<evidence type="ECO:0000313" key="1">
    <source>
        <dbReference type="EMBL" id="CBX31067.1"/>
    </source>
</evidence>
<dbReference type="AlphaFoldDB" id="E1YLT4"/>
<reference evidence="1" key="1">
    <citation type="journal article" date="2011" name="Environ. Microbiol.">
        <title>Genomic insights into the metabolic potential of the polycyclic aromatic hydrocarbon degrading sulfate-reducing Deltaproteobacterium N47.</title>
        <authorList>
            <person name="Bergmann F."/>
            <person name="Selesi D."/>
            <person name="Weinmaier T."/>
            <person name="Tischler P."/>
            <person name="Rattei T."/>
            <person name="Meckenstock R.U."/>
        </authorList>
    </citation>
    <scope>NUCLEOTIDE SEQUENCE</scope>
</reference>
<name>E1YLT4_9BACT</name>
<sequence>MITALDTNIILDVLIPGEPFGESSKDLLDLHLSKGKLIICEVVFAELAAMFPSEEEIASFLADTRTTLVYSDEKSLYMAGSRWAKYARKSVKNRLTCGKCGHPFEVICPRCRAALTKRLHVLADFLIGAHALVEADCILSRDMGIYKTYFSDLKVINSV</sequence>
<gene>
    <name evidence="1" type="ORF">N47_E45790</name>
</gene>
<organism evidence="1">
    <name type="scientific">uncultured Desulfobacterium sp</name>
    <dbReference type="NCBI Taxonomy" id="201089"/>
    <lineage>
        <taxon>Bacteria</taxon>
        <taxon>Pseudomonadati</taxon>
        <taxon>Thermodesulfobacteriota</taxon>
        <taxon>Desulfobacteria</taxon>
        <taxon>Desulfobacterales</taxon>
        <taxon>Desulfobacteriaceae</taxon>
        <taxon>Desulfobacterium</taxon>
        <taxon>environmental samples</taxon>
    </lineage>
</organism>
<dbReference type="SUPFAM" id="SSF88723">
    <property type="entry name" value="PIN domain-like"/>
    <property type="match status" value="1"/>
</dbReference>
<proteinExistence type="predicted"/>
<protein>
    <recommendedName>
        <fullName evidence="2">PIN domain-containing protein</fullName>
    </recommendedName>
</protein>
<dbReference type="EMBL" id="FR695877">
    <property type="protein sequence ID" value="CBX31067.1"/>
    <property type="molecule type" value="Genomic_DNA"/>
</dbReference>
<dbReference type="Gene3D" id="3.40.50.1010">
    <property type="entry name" value="5'-nuclease"/>
    <property type="match status" value="1"/>
</dbReference>
<dbReference type="CDD" id="cd09854">
    <property type="entry name" value="PIN_VapC-like"/>
    <property type="match status" value="1"/>
</dbReference>
<accession>E1YLT4</accession>
<evidence type="ECO:0008006" key="2">
    <source>
        <dbReference type="Google" id="ProtNLM"/>
    </source>
</evidence>